<evidence type="ECO:0000313" key="2">
    <source>
        <dbReference type="EMBL" id="KAA5611547.1"/>
    </source>
</evidence>
<dbReference type="Proteomes" id="UP000325255">
    <property type="component" value="Unassembled WGS sequence"/>
</dbReference>
<proteinExistence type="predicted"/>
<feature type="region of interest" description="Disordered" evidence="1">
    <location>
        <begin position="1"/>
        <end position="23"/>
    </location>
</feature>
<organism evidence="2 3">
    <name type="scientific">Rhodovastum atsumiense</name>
    <dbReference type="NCBI Taxonomy" id="504468"/>
    <lineage>
        <taxon>Bacteria</taxon>
        <taxon>Pseudomonadati</taxon>
        <taxon>Pseudomonadota</taxon>
        <taxon>Alphaproteobacteria</taxon>
        <taxon>Acetobacterales</taxon>
        <taxon>Acetobacteraceae</taxon>
        <taxon>Rhodovastum</taxon>
    </lineage>
</organism>
<keyword evidence="3" id="KW-1185">Reference proteome</keyword>
<dbReference type="EMBL" id="VWPK01000019">
    <property type="protein sequence ID" value="KAA5611547.1"/>
    <property type="molecule type" value="Genomic_DNA"/>
</dbReference>
<dbReference type="AlphaFoldDB" id="A0A5M6IUL0"/>
<sequence>MAEENFPGYATPAGTTPGQRKGFTPEQIDIIKHIRAWRREGVRLLHAAGNTDPATGQNGRLGSAELTLALRSLQTAEFWAIRHITGGPED</sequence>
<protein>
    <submittedName>
        <fullName evidence="2">Uncharacterized protein</fullName>
    </submittedName>
</protein>
<name>A0A5M6IUL0_9PROT</name>
<gene>
    <name evidence="2" type="ORF">F1189_13350</name>
</gene>
<evidence type="ECO:0000313" key="3">
    <source>
        <dbReference type="Proteomes" id="UP000325255"/>
    </source>
</evidence>
<dbReference type="RefSeq" id="WP_150041322.1">
    <property type="nucleotide sequence ID" value="NZ_OW485606.1"/>
</dbReference>
<accession>A0A5M6IUL0</accession>
<evidence type="ECO:0000256" key="1">
    <source>
        <dbReference type="SAM" id="MobiDB-lite"/>
    </source>
</evidence>
<comment type="caution">
    <text evidence="2">The sequence shown here is derived from an EMBL/GenBank/DDBJ whole genome shotgun (WGS) entry which is preliminary data.</text>
</comment>
<reference evidence="2 3" key="1">
    <citation type="submission" date="2019-09" db="EMBL/GenBank/DDBJ databases">
        <title>Genome sequence of Rhodovastum atsumiense, a diverse member of the Acetobacteraceae family of non-sulfur purple photosynthetic bacteria.</title>
        <authorList>
            <person name="Meyer T."/>
            <person name="Kyndt J."/>
        </authorList>
    </citation>
    <scope>NUCLEOTIDE SEQUENCE [LARGE SCALE GENOMIC DNA]</scope>
    <source>
        <strain evidence="2 3">DSM 21279</strain>
    </source>
</reference>